<organism evidence="10 11">
    <name type="scientific">Methanobacterium congolense</name>
    <dbReference type="NCBI Taxonomy" id="118062"/>
    <lineage>
        <taxon>Archaea</taxon>
        <taxon>Methanobacteriati</taxon>
        <taxon>Methanobacteriota</taxon>
        <taxon>Methanomada group</taxon>
        <taxon>Methanobacteria</taxon>
        <taxon>Methanobacteriales</taxon>
        <taxon>Methanobacteriaceae</taxon>
        <taxon>Methanobacterium</taxon>
    </lineage>
</organism>
<keyword evidence="2 8" id="KW-0808">Transferase</keyword>
<sequence length="208" mass="23482">MKSCIILCGGMSTRMGQDKGSMLIEGKPMILHVIETVSDIVDEIIVVLRDAERVETYKNILEFMNLDFGVELKAGLKFCTDITMDEGPLVGILTGLSHIKSNRALVLPCDSPYVSKSFILKMFQLSEDEEYDAVVPRYLDGKMEPLHSIYRKRSEGIIQKILENGFRDVRSLLSRSKVKFVDAESVDETGRSFQNMNRAEDIPPNDIE</sequence>
<dbReference type="SUPFAM" id="SSF53448">
    <property type="entry name" value="Nucleotide-diphospho-sugar transferases"/>
    <property type="match status" value="1"/>
</dbReference>
<dbReference type="PANTHER" id="PTHR19136">
    <property type="entry name" value="MOLYBDENUM COFACTOR GUANYLYLTRANSFERASE"/>
    <property type="match status" value="1"/>
</dbReference>
<keyword evidence="6 8" id="KW-0342">GTP-binding</keyword>
<gene>
    <name evidence="8 10" type="primary">mobA</name>
    <name evidence="10" type="ORF">MCBB_1207</name>
</gene>
<dbReference type="GO" id="GO:0005525">
    <property type="term" value="F:GTP binding"/>
    <property type="evidence" value="ECO:0007669"/>
    <property type="project" value="UniProtKB-UniRule"/>
</dbReference>
<dbReference type="InterPro" id="IPR025877">
    <property type="entry name" value="MobA-like_NTP_Trfase"/>
</dbReference>
<evidence type="ECO:0000256" key="7">
    <source>
        <dbReference type="ARBA" id="ARBA00023150"/>
    </source>
</evidence>
<keyword evidence="4 8" id="KW-0547">Nucleotide-binding</keyword>
<dbReference type="KEGG" id="mcub:MCBB_1207"/>
<dbReference type="RefSeq" id="WP_071906894.1">
    <property type="nucleotide sequence ID" value="NZ_LT607756.1"/>
</dbReference>
<evidence type="ECO:0000256" key="2">
    <source>
        <dbReference type="ARBA" id="ARBA00022679"/>
    </source>
</evidence>
<dbReference type="GO" id="GO:0061603">
    <property type="term" value="F:molybdenum cofactor guanylyltransferase activity"/>
    <property type="evidence" value="ECO:0007669"/>
    <property type="project" value="UniProtKB-EC"/>
</dbReference>
<evidence type="ECO:0000256" key="8">
    <source>
        <dbReference type="HAMAP-Rule" id="MF_00316"/>
    </source>
</evidence>
<keyword evidence="1 8" id="KW-0963">Cytoplasm</keyword>
<keyword evidence="7 8" id="KW-0501">Molybdenum cofactor biosynthesis</keyword>
<evidence type="ECO:0000313" key="10">
    <source>
        <dbReference type="EMBL" id="SCG85765.1"/>
    </source>
</evidence>
<dbReference type="OrthoDB" id="28434at2157"/>
<dbReference type="GO" id="GO:0006777">
    <property type="term" value="P:Mo-molybdopterin cofactor biosynthetic process"/>
    <property type="evidence" value="ECO:0007669"/>
    <property type="project" value="UniProtKB-KW"/>
</dbReference>
<proteinExistence type="inferred from homology"/>
<dbReference type="InterPro" id="IPR013482">
    <property type="entry name" value="Molybde_CF_guanTrfase"/>
</dbReference>
<feature type="binding site" evidence="8">
    <location>
        <position position="19"/>
    </location>
    <ligand>
        <name>GTP</name>
        <dbReference type="ChEBI" id="CHEBI:37565"/>
    </ligand>
</feature>
<comment type="catalytic activity">
    <reaction evidence="8">
        <text>Mo-molybdopterin + GTP + H(+) = Mo-molybdopterin guanine dinucleotide + diphosphate</text>
        <dbReference type="Rhea" id="RHEA:34243"/>
        <dbReference type="ChEBI" id="CHEBI:15378"/>
        <dbReference type="ChEBI" id="CHEBI:33019"/>
        <dbReference type="ChEBI" id="CHEBI:37565"/>
        <dbReference type="ChEBI" id="CHEBI:71302"/>
        <dbReference type="ChEBI" id="CHEBI:71310"/>
        <dbReference type="EC" id="2.7.7.77"/>
    </reaction>
</comment>
<comment type="similarity">
    <text evidence="8">Belongs to the MobA family.</text>
</comment>
<keyword evidence="5 8" id="KW-0460">Magnesium</keyword>
<keyword evidence="10" id="KW-0548">Nucleotidyltransferase</keyword>
<evidence type="ECO:0000256" key="5">
    <source>
        <dbReference type="ARBA" id="ARBA00022842"/>
    </source>
</evidence>
<feature type="binding site" evidence="8">
    <location>
        <position position="81"/>
    </location>
    <ligand>
        <name>GTP</name>
        <dbReference type="ChEBI" id="CHEBI:37565"/>
    </ligand>
</feature>
<dbReference type="EMBL" id="LT607756">
    <property type="protein sequence ID" value="SCG85765.1"/>
    <property type="molecule type" value="Genomic_DNA"/>
</dbReference>
<dbReference type="Proteomes" id="UP000094707">
    <property type="component" value="Chromosome I"/>
</dbReference>
<dbReference type="InterPro" id="IPR029044">
    <property type="entry name" value="Nucleotide-diphossugar_trans"/>
</dbReference>
<evidence type="ECO:0000256" key="1">
    <source>
        <dbReference type="ARBA" id="ARBA00022490"/>
    </source>
</evidence>
<dbReference type="GO" id="GO:0046872">
    <property type="term" value="F:metal ion binding"/>
    <property type="evidence" value="ECO:0007669"/>
    <property type="project" value="UniProtKB-KW"/>
</dbReference>
<protein>
    <recommendedName>
        <fullName evidence="8">Probable molybdenum cofactor guanylyltransferase</fullName>
        <shortName evidence="8">MoCo guanylyltransferase</shortName>
        <ecNumber evidence="8">2.7.7.77</ecNumber>
    </recommendedName>
    <alternativeName>
        <fullName evidence="8">GTP:molybdopterin guanylyltransferase</fullName>
    </alternativeName>
    <alternativeName>
        <fullName evidence="8">Mo-MPT guanylyltransferase</fullName>
    </alternativeName>
    <alternativeName>
        <fullName evidence="8">Molybdopterin guanylyltransferase</fullName>
    </alternativeName>
    <alternativeName>
        <fullName evidence="8">Molybdopterin-guanine dinucleotide synthase</fullName>
        <shortName evidence="8">MGD synthase</shortName>
    </alternativeName>
</protein>
<dbReference type="Pfam" id="PF12804">
    <property type="entry name" value="NTP_transf_3"/>
    <property type="match status" value="1"/>
</dbReference>
<dbReference type="AlphaFoldDB" id="A0A1D3L2H9"/>
<comment type="cofactor">
    <cofactor evidence="8">
        <name>Mg(2+)</name>
        <dbReference type="ChEBI" id="CHEBI:18420"/>
    </cofactor>
</comment>
<dbReference type="EC" id="2.7.7.77" evidence="8"/>
<comment type="caution">
    <text evidence="8">Lacks conserved residue(s) required for the propagation of feature annotation.</text>
</comment>
<evidence type="ECO:0000256" key="6">
    <source>
        <dbReference type="ARBA" id="ARBA00023134"/>
    </source>
</evidence>
<dbReference type="CDD" id="cd02503">
    <property type="entry name" value="MobA"/>
    <property type="match status" value="1"/>
</dbReference>
<dbReference type="GeneID" id="30412052"/>
<reference evidence="10 11" key="1">
    <citation type="submission" date="2016-08" db="EMBL/GenBank/DDBJ databases">
        <authorList>
            <person name="Seilhamer J.J."/>
        </authorList>
    </citation>
    <scope>NUCLEOTIDE SEQUENCE [LARGE SCALE GENOMIC DNA]</scope>
    <source>
        <strain evidence="10">Buetzberg</strain>
    </source>
</reference>
<comment type="domain">
    <text evidence="8">The N-terminal domain determines nucleotide recognition and specific binding, while the C-terminal domain determines the specific binding to the target protein.</text>
</comment>
<name>A0A1D3L2H9_9EURY</name>
<dbReference type="PANTHER" id="PTHR19136:SF81">
    <property type="entry name" value="MOLYBDENUM COFACTOR GUANYLYLTRANSFERASE"/>
    <property type="match status" value="1"/>
</dbReference>
<evidence type="ECO:0000256" key="3">
    <source>
        <dbReference type="ARBA" id="ARBA00022723"/>
    </source>
</evidence>
<keyword evidence="3 8" id="KW-0479">Metal-binding</keyword>
<accession>A0A1D3L2H9</accession>
<keyword evidence="11" id="KW-1185">Reference proteome</keyword>
<feature type="binding site" evidence="8">
    <location>
        <position position="110"/>
    </location>
    <ligand>
        <name>GTP</name>
        <dbReference type="ChEBI" id="CHEBI:37565"/>
    </ligand>
</feature>
<feature type="domain" description="MobA-like NTP transferase" evidence="9">
    <location>
        <begin position="4"/>
        <end position="175"/>
    </location>
</feature>
<feature type="binding site" evidence="8">
    <location>
        <begin position="7"/>
        <end position="9"/>
    </location>
    <ligand>
        <name>GTP</name>
        <dbReference type="ChEBI" id="CHEBI:37565"/>
    </ligand>
</feature>
<evidence type="ECO:0000259" key="9">
    <source>
        <dbReference type="Pfam" id="PF12804"/>
    </source>
</evidence>
<dbReference type="GO" id="GO:0005737">
    <property type="term" value="C:cytoplasm"/>
    <property type="evidence" value="ECO:0007669"/>
    <property type="project" value="UniProtKB-SubCell"/>
</dbReference>
<evidence type="ECO:0000313" key="11">
    <source>
        <dbReference type="Proteomes" id="UP000094707"/>
    </source>
</evidence>
<comment type="subcellular location">
    <subcellularLocation>
        <location evidence="8">Cytoplasm</location>
    </subcellularLocation>
</comment>
<dbReference type="Gene3D" id="3.90.550.10">
    <property type="entry name" value="Spore Coat Polysaccharide Biosynthesis Protein SpsA, Chain A"/>
    <property type="match status" value="1"/>
</dbReference>
<feature type="binding site" evidence="8">
    <location>
        <position position="110"/>
    </location>
    <ligand>
        <name>Mg(2+)</name>
        <dbReference type="ChEBI" id="CHEBI:18420"/>
    </ligand>
</feature>
<evidence type="ECO:0000256" key="4">
    <source>
        <dbReference type="ARBA" id="ARBA00022741"/>
    </source>
</evidence>
<dbReference type="STRING" id="118062.MCBB_1207"/>
<dbReference type="HAMAP" id="MF_00316">
    <property type="entry name" value="MobA"/>
    <property type="match status" value="1"/>
</dbReference>
<comment type="function">
    <text evidence="8">Transfers a GMP moiety from GTP to Mo-molybdopterin (Mo-MPT) cofactor (Moco or molybdenum cofactor) to form Mo-molybdopterin guanine dinucleotide (Mo-MGD) cofactor.</text>
</comment>